<evidence type="ECO:0000313" key="1">
    <source>
        <dbReference type="EMBL" id="TCV19271.1"/>
    </source>
</evidence>
<protein>
    <submittedName>
        <fullName evidence="1">NlpE-like protein</fullName>
    </submittedName>
</protein>
<organism evidence="1 2">
    <name type="scientific">Sphingobacterium alimentarium</name>
    <dbReference type="NCBI Taxonomy" id="797292"/>
    <lineage>
        <taxon>Bacteria</taxon>
        <taxon>Pseudomonadati</taxon>
        <taxon>Bacteroidota</taxon>
        <taxon>Sphingobacteriia</taxon>
        <taxon>Sphingobacteriales</taxon>
        <taxon>Sphingobacteriaceae</taxon>
        <taxon>Sphingobacterium</taxon>
    </lineage>
</organism>
<evidence type="ECO:0000313" key="2">
    <source>
        <dbReference type="Proteomes" id="UP000295197"/>
    </source>
</evidence>
<dbReference type="Gene3D" id="2.40.128.640">
    <property type="match status" value="1"/>
</dbReference>
<dbReference type="OrthoDB" id="5348860at2"/>
<dbReference type="Proteomes" id="UP000295197">
    <property type="component" value="Unassembled WGS sequence"/>
</dbReference>
<comment type="caution">
    <text evidence="1">The sequence shown here is derived from an EMBL/GenBank/DDBJ whole genome shotgun (WGS) entry which is preliminary data.</text>
</comment>
<name>A0A4V2VUH6_9SPHI</name>
<dbReference type="Pfam" id="PF04170">
    <property type="entry name" value="NlpE"/>
    <property type="match status" value="1"/>
</dbReference>
<accession>A0A4V2VUH6</accession>
<dbReference type="AlphaFoldDB" id="A0A4V2VUH6"/>
<dbReference type="PROSITE" id="PS51257">
    <property type="entry name" value="PROKAR_LIPOPROTEIN"/>
    <property type="match status" value="1"/>
</dbReference>
<proteinExistence type="predicted"/>
<dbReference type="InterPro" id="IPR007298">
    <property type="entry name" value="Cu-R_lipoprotein_NlpE"/>
</dbReference>
<gene>
    <name evidence="1" type="ORF">EDC17_100582</name>
</gene>
<reference evidence="1 2" key="1">
    <citation type="submission" date="2019-03" db="EMBL/GenBank/DDBJ databases">
        <title>Genomic Encyclopedia of Type Strains, Phase IV (KMG-IV): sequencing the most valuable type-strain genomes for metagenomic binning, comparative biology and taxonomic classification.</title>
        <authorList>
            <person name="Goeker M."/>
        </authorList>
    </citation>
    <scope>NUCLEOTIDE SEQUENCE [LARGE SCALE GENOMIC DNA]</scope>
    <source>
        <strain evidence="1 2">DSM 22362</strain>
    </source>
</reference>
<dbReference type="RefSeq" id="WP_132776774.1">
    <property type="nucleotide sequence ID" value="NZ_SMBZ01000005.1"/>
</dbReference>
<dbReference type="EMBL" id="SMBZ01000005">
    <property type="protein sequence ID" value="TCV19271.1"/>
    <property type="molecule type" value="Genomic_DNA"/>
</dbReference>
<sequence>MKHSSVIFSVFICASLISCQSSSTSNDRERQLQDSLSMSTEHTSQTALDWAGIYQDTLPCADCPGILTTVKLYEDETYSYVAEYIDRKTVVLDTGKFMWYNNGSVVHLKGTDIDTRYKVGENVLFQADSSGNVMESEIAEKLSLHKVF</sequence>
<keyword evidence="2" id="KW-1185">Reference proteome</keyword>